<dbReference type="SUPFAM" id="SSF140683">
    <property type="entry name" value="SP0561-like"/>
    <property type="match status" value="1"/>
</dbReference>
<dbReference type="Gene3D" id="1.10.3910.10">
    <property type="entry name" value="SP0561-like"/>
    <property type="match status" value="1"/>
</dbReference>
<dbReference type="PANTHER" id="PTHR39341">
    <property type="entry name" value="BSL7085 PROTEIN"/>
    <property type="match status" value="1"/>
</dbReference>
<dbReference type="InterPro" id="IPR038062">
    <property type="entry name" value="ScdA-like_N_sf"/>
</dbReference>
<sequence length="71" mass="7902">MGKPRLDDPDLPLADMMTLWPDTVEVFMRHKMLCVGCLVSPFHTIVDACAEYDLDEDSFLSELTAAVTGQV</sequence>
<dbReference type="EMBL" id="QCYG01000011">
    <property type="protein sequence ID" value="PVA05403.1"/>
    <property type="molecule type" value="Genomic_DNA"/>
</dbReference>
<evidence type="ECO:0000313" key="1">
    <source>
        <dbReference type="EMBL" id="PVA05403.1"/>
    </source>
</evidence>
<dbReference type="Proteomes" id="UP000244817">
    <property type="component" value="Unassembled WGS sequence"/>
</dbReference>
<proteinExistence type="predicted"/>
<dbReference type="InterPro" id="IPR023883">
    <property type="entry name" value="CHP03980_redox-disulphide"/>
</dbReference>
<accession>A0A2T7FTC3</accession>
<dbReference type="OrthoDB" id="5397989at2"/>
<evidence type="ECO:0000313" key="2">
    <source>
        <dbReference type="Proteomes" id="UP000244817"/>
    </source>
</evidence>
<reference evidence="1 2" key="1">
    <citation type="submission" date="2018-04" db="EMBL/GenBank/DDBJ databases">
        <title>Pelagivirga bohaiensis gen. nov., sp. nov., a bacterium isolated from the Bohai Sea.</title>
        <authorList>
            <person name="Ji X."/>
        </authorList>
    </citation>
    <scope>NUCLEOTIDE SEQUENCE [LARGE SCALE GENOMIC DNA]</scope>
    <source>
        <strain evidence="1 2">BH-SD16</strain>
    </source>
</reference>
<evidence type="ECO:0008006" key="3">
    <source>
        <dbReference type="Google" id="ProtNLM"/>
    </source>
</evidence>
<protein>
    <recommendedName>
        <fullName evidence="3">DUF1858 domain-containing protein</fullName>
    </recommendedName>
</protein>
<gene>
    <name evidence="1" type="ORF">DC363_15430</name>
</gene>
<organism evidence="1 2">
    <name type="scientific">Thalassorhabdomicrobium marinisediminis</name>
    <dbReference type="NCBI Taxonomy" id="2170577"/>
    <lineage>
        <taxon>Bacteria</taxon>
        <taxon>Pseudomonadati</taxon>
        <taxon>Pseudomonadota</taxon>
        <taxon>Alphaproteobacteria</taxon>
        <taxon>Rhodobacterales</taxon>
        <taxon>Paracoccaceae</taxon>
        <taxon>Thalassorhabdomicrobium</taxon>
    </lineage>
</organism>
<dbReference type="AlphaFoldDB" id="A0A2T7FTC3"/>
<dbReference type="PANTHER" id="PTHR39341:SF1">
    <property type="entry name" value="DUF1858 DOMAIN-CONTAINING PROTEIN"/>
    <property type="match status" value="1"/>
</dbReference>
<dbReference type="NCBIfam" id="TIGR03980">
    <property type="entry name" value="prismane_assoc"/>
    <property type="match status" value="1"/>
</dbReference>
<keyword evidence="2" id="KW-1185">Reference proteome</keyword>
<comment type="caution">
    <text evidence="1">The sequence shown here is derived from an EMBL/GenBank/DDBJ whole genome shotgun (WGS) entry which is preliminary data.</text>
</comment>
<dbReference type="RefSeq" id="WP_108642052.1">
    <property type="nucleotide sequence ID" value="NZ_QCYG01000011.1"/>
</dbReference>
<name>A0A2T7FTC3_9RHOB</name>